<accession>A0ABR8UHY3</accession>
<sequence length="736" mass="82451">MKKTPHPSRTPALPSPPDAARRSEQAVMVDLEALCTRPGYIHAVAALCFRDNMMLIGEHLTESDLQDRFNPNRLLRTEINTLLGLMLKAPIDWSVPTREVLGEHIQASDRLLQELHDALSGAFDLGEMLQVLECGETHNPFDSGEVLREPIFYAAESAYNFQYLDLAARRYAADADWLAANVGFTMEQACAVANAADQLLMHQFPAMVESLRDVPVEQWSLLHAFRINPARLADATGLSRELVECILLRFTVPDGDSNPRFTSLQEFNQIAATPLLRTPQGDFILLQNYALAEALYDSPFYWMNDDKPYRPQRDKHRGEFTEDFVAERLARVFGADRVHTNVDLWHGKTKVAEIDVLVLWADRAVIVQAKAKRLTVEARKGNDQIIRDDFKKSVQDAYDQGLACAEVLGAAGYTASRNDGSTIDVSGITEIFMFCVVSDHYPALSFQARQFLKTRDVERVRAALVCDVFLIDVLTEFLETPLQLLSYIARRARYDDGLLAAQELTILAYHLKHNLWLEDRTSMLQLAEDFTAGVDVAMTVRRRGFPGDATPEGFLTRFEGKALGRIVREIERHPEPAVLEQGFQLLEMSGDAFDDLSRMVERMALRSSQDGAPHDVALIFADGSGVTFMSSNAPDHEAAERLAALCVRRKYRQKADRWFGVCVSGGDARLRFGLRLAEPWVQDDTMDASTHGMTQPLTPKAAYERAFRGGRSKPKVGRNDPCPCGSGRKHKKCCIA</sequence>
<dbReference type="Proteomes" id="UP000647183">
    <property type="component" value="Unassembled WGS sequence"/>
</dbReference>
<name>A0ABR8UHY3_9GAMM</name>
<evidence type="ECO:0000256" key="1">
    <source>
        <dbReference type="SAM" id="MobiDB-lite"/>
    </source>
</evidence>
<keyword evidence="3" id="KW-1185">Reference proteome</keyword>
<dbReference type="PANTHER" id="PTHR33747">
    <property type="entry name" value="UPF0225 PROTEIN SCO1677"/>
    <property type="match status" value="1"/>
</dbReference>
<comment type="caution">
    <text evidence="2">The sequence shown here is derived from an EMBL/GenBank/DDBJ whole genome shotgun (WGS) entry which is preliminary data.</text>
</comment>
<reference evidence="2 3" key="1">
    <citation type="submission" date="2020-08" db="EMBL/GenBank/DDBJ databases">
        <title>A Genomic Blueprint of the Chicken Gut Microbiome.</title>
        <authorList>
            <person name="Gilroy R."/>
            <person name="Ravi A."/>
            <person name="Getino M."/>
            <person name="Pursley I."/>
            <person name="Horton D.L."/>
            <person name="Alikhan N.-F."/>
            <person name="Baker D."/>
            <person name="Gharbi K."/>
            <person name="Hall N."/>
            <person name="Watson M."/>
            <person name="Adriaenssens E.M."/>
            <person name="Foster-Nyarko E."/>
            <person name="Jarju S."/>
            <person name="Secka A."/>
            <person name="Antonio M."/>
            <person name="Oren A."/>
            <person name="Chaudhuri R."/>
            <person name="La Ragione R.M."/>
            <person name="Hildebrand F."/>
            <person name="Pallen M.J."/>
        </authorList>
    </citation>
    <scope>NUCLEOTIDE SEQUENCE [LARGE SCALE GENOMIC DNA]</scope>
    <source>
        <strain evidence="2 3">Sa2BVA3</strain>
    </source>
</reference>
<feature type="region of interest" description="Disordered" evidence="1">
    <location>
        <begin position="1"/>
        <end position="22"/>
    </location>
</feature>
<protein>
    <submittedName>
        <fullName evidence="2">SEC-C domain-containing protein</fullName>
    </submittedName>
</protein>
<evidence type="ECO:0000313" key="2">
    <source>
        <dbReference type="EMBL" id="MBD7987606.1"/>
    </source>
</evidence>
<dbReference type="SUPFAM" id="SSF103642">
    <property type="entry name" value="Sec-C motif"/>
    <property type="match status" value="1"/>
</dbReference>
<proteinExistence type="predicted"/>
<dbReference type="Pfam" id="PF02810">
    <property type="entry name" value="SEC-C"/>
    <property type="match status" value="1"/>
</dbReference>
<dbReference type="EMBL" id="JACSQJ010000002">
    <property type="protein sequence ID" value="MBD7987606.1"/>
    <property type="molecule type" value="Genomic_DNA"/>
</dbReference>
<gene>
    <name evidence="2" type="ORF">H9645_06135</name>
</gene>
<dbReference type="InterPro" id="IPR004027">
    <property type="entry name" value="SEC_C_motif"/>
</dbReference>
<evidence type="ECO:0000313" key="3">
    <source>
        <dbReference type="Proteomes" id="UP000647183"/>
    </source>
</evidence>
<dbReference type="PANTHER" id="PTHR33747:SF1">
    <property type="entry name" value="ADENYLATE CYCLASE-ASSOCIATED CAP C-TERMINAL DOMAIN-CONTAINING PROTEIN"/>
    <property type="match status" value="1"/>
</dbReference>
<organism evidence="2 3">
    <name type="scientific">Luteimonas colneyensis</name>
    <dbReference type="NCBI Taxonomy" id="2762230"/>
    <lineage>
        <taxon>Bacteria</taxon>
        <taxon>Pseudomonadati</taxon>
        <taxon>Pseudomonadota</taxon>
        <taxon>Gammaproteobacteria</taxon>
        <taxon>Lysobacterales</taxon>
        <taxon>Lysobacteraceae</taxon>
        <taxon>Luteimonas</taxon>
    </lineage>
</organism>
<dbReference type="Gene3D" id="3.10.450.50">
    <property type="match status" value="1"/>
</dbReference>